<dbReference type="Proteomes" id="UP001054945">
    <property type="component" value="Unassembled WGS sequence"/>
</dbReference>
<dbReference type="EMBL" id="BPLR01017342">
    <property type="protein sequence ID" value="GIY90707.1"/>
    <property type="molecule type" value="Genomic_DNA"/>
</dbReference>
<dbReference type="AlphaFoldDB" id="A0AAV4X7X7"/>
<reference evidence="1 2" key="1">
    <citation type="submission" date="2021-06" db="EMBL/GenBank/DDBJ databases">
        <title>Caerostris extrusa draft genome.</title>
        <authorList>
            <person name="Kono N."/>
            <person name="Arakawa K."/>
        </authorList>
    </citation>
    <scope>NUCLEOTIDE SEQUENCE [LARGE SCALE GENOMIC DNA]</scope>
</reference>
<accession>A0AAV4X7X7</accession>
<keyword evidence="2" id="KW-1185">Reference proteome</keyword>
<sequence>MARPKSHKTPSVESSGRSLQDFEVLSVPYIYHKGYHFVIPKTHNGKFTHWKATIPHNTLQNQSAALYAEAPFVLVTEYRQYCLCR</sequence>
<proteinExistence type="predicted"/>
<comment type="caution">
    <text evidence="1">The sequence shown here is derived from an EMBL/GenBank/DDBJ whole genome shotgun (WGS) entry which is preliminary data.</text>
</comment>
<name>A0AAV4X7X7_CAEEX</name>
<protein>
    <submittedName>
        <fullName evidence="1">Uncharacterized protein</fullName>
    </submittedName>
</protein>
<gene>
    <name evidence="1" type="ORF">CEXT_270101</name>
</gene>
<evidence type="ECO:0000313" key="2">
    <source>
        <dbReference type="Proteomes" id="UP001054945"/>
    </source>
</evidence>
<evidence type="ECO:0000313" key="1">
    <source>
        <dbReference type="EMBL" id="GIY90707.1"/>
    </source>
</evidence>
<organism evidence="1 2">
    <name type="scientific">Caerostris extrusa</name>
    <name type="common">Bark spider</name>
    <name type="synonym">Caerostris bankana</name>
    <dbReference type="NCBI Taxonomy" id="172846"/>
    <lineage>
        <taxon>Eukaryota</taxon>
        <taxon>Metazoa</taxon>
        <taxon>Ecdysozoa</taxon>
        <taxon>Arthropoda</taxon>
        <taxon>Chelicerata</taxon>
        <taxon>Arachnida</taxon>
        <taxon>Araneae</taxon>
        <taxon>Araneomorphae</taxon>
        <taxon>Entelegynae</taxon>
        <taxon>Araneoidea</taxon>
        <taxon>Araneidae</taxon>
        <taxon>Caerostris</taxon>
    </lineage>
</organism>